<dbReference type="Proteomes" id="UP000176186">
    <property type="component" value="Unassembled WGS sequence"/>
</dbReference>
<proteinExistence type="predicted"/>
<dbReference type="EMBL" id="MFKE01000018">
    <property type="protein sequence ID" value="OGG35106.1"/>
    <property type="molecule type" value="Genomic_DNA"/>
</dbReference>
<dbReference type="STRING" id="1798401.A2363_01205"/>
<sequence>MKAFLYGLLFFVIVAVGAFVYLKYFSPSGTGSQTYKTQSITKTGELRKTTVAGSDFTHMLVAAGESVGVASYTLNLDDYIGKQVEIVGQYSGDTLYADTIQIRE</sequence>
<comment type="caution">
    <text evidence="1">The sequence shown here is derived from an EMBL/GenBank/DDBJ whole genome shotgun (WGS) entry which is preliminary data.</text>
</comment>
<gene>
    <name evidence="1" type="ORF">A2363_01205</name>
</gene>
<dbReference type="AlphaFoldDB" id="A0A1F6BDT5"/>
<protein>
    <submittedName>
        <fullName evidence="1">Uncharacterized protein</fullName>
    </submittedName>
</protein>
<name>A0A1F6BDT5_9BACT</name>
<accession>A0A1F6BDT5</accession>
<evidence type="ECO:0000313" key="1">
    <source>
        <dbReference type="EMBL" id="OGG35106.1"/>
    </source>
</evidence>
<organism evidence="1 2">
    <name type="scientific">Candidatus Gottesmanbacteria bacterium RIFOXYB1_FULL_47_11</name>
    <dbReference type="NCBI Taxonomy" id="1798401"/>
    <lineage>
        <taxon>Bacteria</taxon>
        <taxon>Candidatus Gottesmaniibacteriota</taxon>
    </lineage>
</organism>
<evidence type="ECO:0000313" key="2">
    <source>
        <dbReference type="Proteomes" id="UP000176186"/>
    </source>
</evidence>
<reference evidence="1 2" key="1">
    <citation type="journal article" date="2016" name="Nat. Commun.">
        <title>Thousands of microbial genomes shed light on interconnected biogeochemical processes in an aquifer system.</title>
        <authorList>
            <person name="Anantharaman K."/>
            <person name="Brown C.T."/>
            <person name="Hug L.A."/>
            <person name="Sharon I."/>
            <person name="Castelle C.J."/>
            <person name="Probst A.J."/>
            <person name="Thomas B.C."/>
            <person name="Singh A."/>
            <person name="Wilkins M.J."/>
            <person name="Karaoz U."/>
            <person name="Brodie E.L."/>
            <person name="Williams K.H."/>
            <person name="Hubbard S.S."/>
            <person name="Banfield J.F."/>
        </authorList>
    </citation>
    <scope>NUCLEOTIDE SEQUENCE [LARGE SCALE GENOMIC DNA]</scope>
</reference>